<dbReference type="InterPro" id="IPR013974">
    <property type="entry name" value="SAF"/>
</dbReference>
<dbReference type="OrthoDB" id="4808509at2"/>
<organism evidence="3 4">
    <name type="scientific">Nonomuraea pusilla</name>
    <dbReference type="NCBI Taxonomy" id="46177"/>
    <lineage>
        <taxon>Bacteria</taxon>
        <taxon>Bacillati</taxon>
        <taxon>Actinomycetota</taxon>
        <taxon>Actinomycetes</taxon>
        <taxon>Streptosporangiales</taxon>
        <taxon>Streptosporangiaceae</taxon>
        <taxon>Nonomuraea</taxon>
    </lineage>
</organism>
<accession>A0A1H7GB23</accession>
<sequence>MIRAWLARCGRRRRLVAAALAAVAVLCGYAAARPARGPQVLVAARDLAPGVLRPGDLRAVALDHPPDGALRSGAVGQVLATAMRRGEPLTDVRLLRSFRLPPGAIAAPVRIADPDAAQLVSPGSTIGVLAAWDDRPAELIADDVTVVTVPPAEDDHGALVVLSATPEQAGRLAAAQAGGRLSITIKSHSQ</sequence>
<evidence type="ECO:0000256" key="1">
    <source>
        <dbReference type="SAM" id="SignalP"/>
    </source>
</evidence>
<protein>
    <submittedName>
        <fullName evidence="3">Flp pilus assembly protein CpaB</fullName>
    </submittedName>
</protein>
<feature type="chain" id="PRO_5011714564" evidence="1">
    <location>
        <begin position="33"/>
        <end position="190"/>
    </location>
</feature>
<dbReference type="EMBL" id="FOBF01000001">
    <property type="protein sequence ID" value="SEK33015.1"/>
    <property type="molecule type" value="Genomic_DNA"/>
</dbReference>
<feature type="signal peptide" evidence="1">
    <location>
        <begin position="1"/>
        <end position="32"/>
    </location>
</feature>
<dbReference type="AlphaFoldDB" id="A0A1H7GB23"/>
<proteinExistence type="predicted"/>
<dbReference type="RefSeq" id="WP_091097701.1">
    <property type="nucleotide sequence ID" value="NZ_FOBF01000001.1"/>
</dbReference>
<keyword evidence="4" id="KW-1185">Reference proteome</keyword>
<dbReference type="SMART" id="SM00858">
    <property type="entry name" value="SAF"/>
    <property type="match status" value="1"/>
</dbReference>
<evidence type="ECO:0000313" key="3">
    <source>
        <dbReference type="EMBL" id="SEK33015.1"/>
    </source>
</evidence>
<evidence type="ECO:0000259" key="2">
    <source>
        <dbReference type="SMART" id="SM00858"/>
    </source>
</evidence>
<keyword evidence="1" id="KW-0732">Signal</keyword>
<reference evidence="3 4" key="1">
    <citation type="submission" date="2016-10" db="EMBL/GenBank/DDBJ databases">
        <authorList>
            <person name="de Groot N.N."/>
        </authorList>
    </citation>
    <scope>NUCLEOTIDE SEQUENCE [LARGE SCALE GENOMIC DNA]</scope>
    <source>
        <strain evidence="3 4">DSM 43357</strain>
    </source>
</reference>
<name>A0A1H7GB23_9ACTN</name>
<gene>
    <name evidence="3" type="ORF">SAMN05660976_00282</name>
</gene>
<dbReference type="Proteomes" id="UP000198953">
    <property type="component" value="Unassembled WGS sequence"/>
</dbReference>
<dbReference type="STRING" id="46177.SAMN05660976_00282"/>
<dbReference type="Pfam" id="PF08666">
    <property type="entry name" value="SAF"/>
    <property type="match status" value="1"/>
</dbReference>
<dbReference type="CDD" id="cd11614">
    <property type="entry name" value="SAF_CpaB_FlgA_like"/>
    <property type="match status" value="1"/>
</dbReference>
<feature type="domain" description="SAF" evidence="2">
    <location>
        <begin position="38"/>
        <end position="95"/>
    </location>
</feature>
<evidence type="ECO:0000313" key="4">
    <source>
        <dbReference type="Proteomes" id="UP000198953"/>
    </source>
</evidence>